<evidence type="ECO:0000313" key="2">
    <source>
        <dbReference type="EMBL" id="MBB6468021.1"/>
    </source>
</evidence>
<dbReference type="Gene3D" id="3.40.50.12500">
    <property type="match status" value="1"/>
</dbReference>
<proteinExistence type="inferred from homology"/>
<comment type="caution">
    <text evidence="2">The sequence shown here is derived from an EMBL/GenBank/DDBJ whole genome shotgun (WGS) entry which is preliminary data.</text>
</comment>
<dbReference type="InterPro" id="IPR053714">
    <property type="entry name" value="Iso_Racemase_Enz_sf"/>
</dbReference>
<reference evidence="2 3" key="1">
    <citation type="submission" date="2020-08" db="EMBL/GenBank/DDBJ databases">
        <title>Genomic Encyclopedia of Type Strains, Phase IV (KMG-IV): sequencing the most valuable type-strain genomes for metagenomic binning, comparative biology and taxonomic classification.</title>
        <authorList>
            <person name="Goeker M."/>
        </authorList>
    </citation>
    <scope>NUCLEOTIDE SEQUENCE [LARGE SCALE GENOMIC DNA]</scope>
    <source>
        <strain evidence="2 3">DSM 17454</strain>
    </source>
</reference>
<evidence type="ECO:0000313" key="3">
    <source>
        <dbReference type="Proteomes" id="UP000532373"/>
    </source>
</evidence>
<evidence type="ECO:0000256" key="1">
    <source>
        <dbReference type="ARBA" id="ARBA00038414"/>
    </source>
</evidence>
<name>A0A8E2BCW1_9HYPH</name>
<dbReference type="GO" id="GO:0047661">
    <property type="term" value="F:amino-acid racemase activity"/>
    <property type="evidence" value="ECO:0007669"/>
    <property type="project" value="InterPro"/>
</dbReference>
<dbReference type="Proteomes" id="UP000532373">
    <property type="component" value="Unassembled WGS sequence"/>
</dbReference>
<protein>
    <submittedName>
        <fullName evidence="2">Uncharacterized protein</fullName>
    </submittedName>
</protein>
<dbReference type="AlphaFoldDB" id="A0A8E2BCW1"/>
<dbReference type="EMBL" id="JACHGI010000008">
    <property type="protein sequence ID" value="MBB6468021.1"/>
    <property type="molecule type" value="Genomic_DNA"/>
</dbReference>
<gene>
    <name evidence="2" type="ORF">HNQ96_003905</name>
</gene>
<dbReference type="Pfam" id="PF01177">
    <property type="entry name" value="Asp_Glu_race"/>
    <property type="match status" value="1"/>
</dbReference>
<dbReference type="InterPro" id="IPR015942">
    <property type="entry name" value="Asp/Glu/hydantoin_racemase"/>
</dbReference>
<sequence length="101" mass="11178">MPGMLNEIQRHPGMRGYIIACFDDTGLDAARCIADAPVIGIGEAAFHMAALLAHKMARKRSCSDAPAWRIWQQHFRAVSACRFSMASHARSSLPKGLRPWD</sequence>
<accession>A0A8E2BCW1</accession>
<comment type="similarity">
    <text evidence="1">Belongs to the HyuE racemase family.</text>
</comment>
<organism evidence="2 3">
    <name type="scientific">Aminobacter carboxidus</name>
    <dbReference type="NCBI Taxonomy" id="376165"/>
    <lineage>
        <taxon>Bacteria</taxon>
        <taxon>Pseudomonadati</taxon>
        <taxon>Pseudomonadota</taxon>
        <taxon>Alphaproteobacteria</taxon>
        <taxon>Hyphomicrobiales</taxon>
        <taxon>Phyllobacteriaceae</taxon>
        <taxon>Aminobacter</taxon>
    </lineage>
</organism>